<feature type="domain" description="GFO/IDH/MocA-like oxidoreductase" evidence="2">
    <location>
        <begin position="131"/>
        <end position="250"/>
    </location>
</feature>
<dbReference type="GO" id="GO:0000166">
    <property type="term" value="F:nucleotide binding"/>
    <property type="evidence" value="ECO:0007669"/>
    <property type="project" value="InterPro"/>
</dbReference>
<protein>
    <submittedName>
        <fullName evidence="3">Gfo/Idh/MocA family oxidoreductase</fullName>
    </submittedName>
</protein>
<dbReference type="RefSeq" id="WP_122899309.1">
    <property type="nucleotide sequence ID" value="NZ_RHIB01000002.1"/>
</dbReference>
<dbReference type="SUPFAM" id="SSF55347">
    <property type="entry name" value="Glyceraldehyde-3-phosphate dehydrogenase-like, C-terminal domain"/>
    <property type="match status" value="1"/>
</dbReference>
<proteinExistence type="predicted"/>
<dbReference type="InterPro" id="IPR051450">
    <property type="entry name" value="Gfo/Idh/MocA_Oxidoreductases"/>
</dbReference>
<dbReference type="AlphaFoldDB" id="A0A3M7TTJ0"/>
<accession>A0A3M7TTJ0</accession>
<dbReference type="InterPro" id="IPR055170">
    <property type="entry name" value="GFO_IDH_MocA-like_dom"/>
</dbReference>
<dbReference type="Pfam" id="PF01408">
    <property type="entry name" value="GFO_IDH_MocA"/>
    <property type="match status" value="1"/>
</dbReference>
<reference evidence="3 4" key="1">
    <citation type="submission" date="2018-10" db="EMBL/GenBank/DDBJ databases">
        <title>Bacillus Keqinensis sp. nov., a moderately halophilic bacterium isolated from a saline-alkaline lake.</title>
        <authorList>
            <person name="Wang H."/>
        </authorList>
    </citation>
    <scope>NUCLEOTIDE SEQUENCE [LARGE SCALE GENOMIC DNA]</scope>
    <source>
        <strain evidence="3 4">KQ-3</strain>
    </source>
</reference>
<dbReference type="Pfam" id="PF22725">
    <property type="entry name" value="GFO_IDH_MocA_C3"/>
    <property type="match status" value="1"/>
</dbReference>
<dbReference type="PANTHER" id="PTHR43377">
    <property type="entry name" value="BILIVERDIN REDUCTASE A"/>
    <property type="match status" value="1"/>
</dbReference>
<dbReference type="EMBL" id="RHIB01000002">
    <property type="protein sequence ID" value="RNA67673.1"/>
    <property type="molecule type" value="Genomic_DNA"/>
</dbReference>
<name>A0A3M7TTJ0_9BACI</name>
<gene>
    <name evidence="3" type="ORF">EBO34_13205</name>
</gene>
<dbReference type="SUPFAM" id="SSF51735">
    <property type="entry name" value="NAD(P)-binding Rossmann-fold domains"/>
    <property type="match status" value="1"/>
</dbReference>
<evidence type="ECO:0000259" key="2">
    <source>
        <dbReference type="Pfam" id="PF22725"/>
    </source>
</evidence>
<feature type="domain" description="Gfo/Idh/MocA-like oxidoreductase N-terminal" evidence="1">
    <location>
        <begin position="18"/>
        <end position="119"/>
    </location>
</feature>
<evidence type="ECO:0000313" key="3">
    <source>
        <dbReference type="EMBL" id="RNA67673.1"/>
    </source>
</evidence>
<comment type="caution">
    <text evidence="3">The sequence shown here is derived from an EMBL/GenBank/DDBJ whole genome shotgun (WGS) entry which is preliminary data.</text>
</comment>
<dbReference type="Proteomes" id="UP000278746">
    <property type="component" value="Unassembled WGS sequence"/>
</dbReference>
<dbReference type="Gene3D" id="3.40.50.720">
    <property type="entry name" value="NAD(P)-binding Rossmann-like Domain"/>
    <property type="match status" value="1"/>
</dbReference>
<dbReference type="InterPro" id="IPR000683">
    <property type="entry name" value="Gfo/Idh/MocA-like_OxRdtase_N"/>
</dbReference>
<dbReference type="PANTHER" id="PTHR43377:SF1">
    <property type="entry name" value="BILIVERDIN REDUCTASE A"/>
    <property type="match status" value="1"/>
</dbReference>
<evidence type="ECO:0000259" key="1">
    <source>
        <dbReference type="Pfam" id="PF01408"/>
    </source>
</evidence>
<keyword evidence="4" id="KW-1185">Reference proteome</keyword>
<dbReference type="OrthoDB" id="9815825at2"/>
<evidence type="ECO:0000313" key="4">
    <source>
        <dbReference type="Proteomes" id="UP000278746"/>
    </source>
</evidence>
<dbReference type="Gene3D" id="3.30.360.10">
    <property type="entry name" value="Dihydrodipicolinate Reductase, domain 2"/>
    <property type="match status" value="1"/>
</dbReference>
<sequence length="326" mass="35630">MNIGIISFAHLHAVGYAKAISSIPDVNLTGIAYEEDPEKGKEFADTFNTEFYSSVDALLHSEVEAVIITSENSRHVDHVVKAAKAKKHILCEKPIATTLEDGRKIMKVCKEEGVLFQTAFPVRYNTPVLEGKRIVESGALGTILAMKGLNRGTNPGGWFNDKELAGGGAVMDHTVHVTDIMRWYTGSEVKSVHAETGNLFGTPGVEDAGLLTLEFESGAFATLDCSWSRNEKYPTWGDVVLEVVGTQGNLKIDAFGQRLHVYSNENGTSWESWGDDMDKEMIQGFMSHVREGKEPSVTARDGYEALRVALAAYEASASKKGVVLER</sequence>
<dbReference type="InterPro" id="IPR036291">
    <property type="entry name" value="NAD(P)-bd_dom_sf"/>
</dbReference>
<organism evidence="3 4">
    <name type="scientific">Alteribacter keqinensis</name>
    <dbReference type="NCBI Taxonomy" id="2483800"/>
    <lineage>
        <taxon>Bacteria</taxon>
        <taxon>Bacillati</taxon>
        <taxon>Bacillota</taxon>
        <taxon>Bacilli</taxon>
        <taxon>Bacillales</taxon>
        <taxon>Bacillaceae</taxon>
        <taxon>Alteribacter</taxon>
    </lineage>
</organism>